<comment type="similarity">
    <text evidence="1">Belongs to the peptidase S33 family.</text>
</comment>
<reference evidence="5" key="1">
    <citation type="submission" date="2018-03" db="EMBL/GenBank/DDBJ databases">
        <authorList>
            <person name="Guldener U."/>
        </authorList>
    </citation>
    <scope>NUCLEOTIDE SEQUENCE</scope>
</reference>
<evidence type="ECO:0000256" key="2">
    <source>
        <dbReference type="ARBA" id="ARBA00022801"/>
    </source>
</evidence>
<keyword evidence="5" id="KW-0012">Acyltransferase</keyword>
<keyword evidence="2 5" id="KW-0378">Hydrolase</keyword>
<proteinExistence type="inferred from homology"/>
<accession>A0AAE8SVD8</accession>
<evidence type="ECO:0000259" key="4">
    <source>
        <dbReference type="Pfam" id="PF08386"/>
    </source>
</evidence>
<dbReference type="Gene3D" id="3.40.50.1820">
    <property type="entry name" value="alpha/beta hydrolase"/>
    <property type="match status" value="1"/>
</dbReference>
<dbReference type="SUPFAM" id="SSF53474">
    <property type="entry name" value="alpha/beta-Hydrolases"/>
    <property type="match status" value="1"/>
</dbReference>
<evidence type="ECO:0000256" key="1">
    <source>
        <dbReference type="ARBA" id="ARBA00010088"/>
    </source>
</evidence>
<keyword evidence="6" id="KW-1185">Reference proteome</keyword>
<evidence type="ECO:0000313" key="5">
    <source>
        <dbReference type="EMBL" id="SPO02593.1"/>
    </source>
</evidence>
<evidence type="ECO:0000313" key="6">
    <source>
        <dbReference type="Proteomes" id="UP001187682"/>
    </source>
</evidence>
<dbReference type="Pfam" id="PF08386">
    <property type="entry name" value="Abhydrolase_4"/>
    <property type="match status" value="1"/>
</dbReference>
<dbReference type="GO" id="GO:0016746">
    <property type="term" value="F:acyltransferase activity"/>
    <property type="evidence" value="ECO:0007669"/>
    <property type="project" value="UniProtKB-KW"/>
</dbReference>
<dbReference type="InterPro" id="IPR051601">
    <property type="entry name" value="Serine_prot/Carboxylest_S33"/>
</dbReference>
<sequence>MKAITSLLAVSLTAGVIATPTNNNCCTRSAKEIQWNPCGDELGINATTPLFCGSLTVPLDYTEPESEETLDLQVMKIPASREPSKGSVFFNFGGPGGSGIVEMAVLGEVLRALVGGSYDIINIVPRGTGNTLPFSCYETNEERSASAARAPFATNASNTALGSVWAESQNRADACLHSQNTTGSLIGTAFTARDIMCAVDVLEDDGMLRFWGMSYGSLLGSTLVSMFPDRVDRVLLDAVMNGHQYYRDDLDQATDADSAFSGFCAQCVDNKDSCLIAGDRTAAELEEDIYTALETLKYNPIPLSAGGIGILLDYATLKGQIYNSLYNPITWPKLAQTLDILFSGNATSIIADFFQPAPPPAPDAEAILGIKCSDKLLRASTLEEVLPSVEARWELSRIGGDIVDVSVLQCARWRMPAKEQYAGDFQVKTAHPVLLVSTQNDPNTPLVSARNMSAGFEGSVVLEQAGYGHTILSQASLCTVKITSAYFENGTLPEPGTVCEVDAVPFSGDPGWVSVLTQLSSVDVEA</sequence>
<name>A0AAE8SVD8_9PEZI</name>
<dbReference type="InterPro" id="IPR029058">
    <property type="entry name" value="AB_hydrolase_fold"/>
</dbReference>
<feature type="signal peptide" evidence="3">
    <location>
        <begin position="1"/>
        <end position="18"/>
    </location>
</feature>
<dbReference type="AlphaFoldDB" id="A0AAE8SVD8"/>
<keyword evidence="3" id="KW-0732">Signal</keyword>
<dbReference type="InterPro" id="IPR013595">
    <property type="entry name" value="Pept_S33_TAP-like_C"/>
</dbReference>
<evidence type="ECO:0000256" key="3">
    <source>
        <dbReference type="SAM" id="SignalP"/>
    </source>
</evidence>
<comment type="caution">
    <text evidence="5">The sequence shown here is derived from an EMBL/GenBank/DDBJ whole genome shotgun (WGS) entry which is preliminary data.</text>
</comment>
<protein>
    <submittedName>
        <fullName evidence="5">Related to hydrolases or acyltransferases (Alpha/beta hydrolase superfamily)</fullName>
    </submittedName>
</protein>
<organism evidence="5 6">
    <name type="scientific">Cephalotrichum gorgonifer</name>
    <dbReference type="NCBI Taxonomy" id="2041049"/>
    <lineage>
        <taxon>Eukaryota</taxon>
        <taxon>Fungi</taxon>
        <taxon>Dikarya</taxon>
        <taxon>Ascomycota</taxon>
        <taxon>Pezizomycotina</taxon>
        <taxon>Sordariomycetes</taxon>
        <taxon>Hypocreomycetidae</taxon>
        <taxon>Microascales</taxon>
        <taxon>Microascaceae</taxon>
        <taxon>Cephalotrichum</taxon>
    </lineage>
</organism>
<feature type="domain" description="Peptidase S33 tripeptidyl aminopeptidase-like C-terminal" evidence="4">
    <location>
        <begin position="406"/>
        <end position="499"/>
    </location>
</feature>
<dbReference type="EMBL" id="ONZQ02000006">
    <property type="protein sequence ID" value="SPO02593.1"/>
    <property type="molecule type" value="Genomic_DNA"/>
</dbReference>
<gene>
    <name evidence="5" type="ORF">DNG_05266</name>
</gene>
<feature type="chain" id="PRO_5042051000" evidence="3">
    <location>
        <begin position="19"/>
        <end position="526"/>
    </location>
</feature>
<keyword evidence="5" id="KW-0808">Transferase</keyword>
<dbReference type="Proteomes" id="UP001187682">
    <property type="component" value="Unassembled WGS sequence"/>
</dbReference>
<dbReference type="PANTHER" id="PTHR43248">
    <property type="entry name" value="2-SUCCINYL-6-HYDROXY-2,4-CYCLOHEXADIENE-1-CARBOXYLATE SYNTHASE"/>
    <property type="match status" value="1"/>
</dbReference>
<dbReference type="GO" id="GO:0016787">
    <property type="term" value="F:hydrolase activity"/>
    <property type="evidence" value="ECO:0007669"/>
    <property type="project" value="UniProtKB-KW"/>
</dbReference>
<dbReference type="PANTHER" id="PTHR43248:SF25">
    <property type="entry name" value="AB HYDROLASE-1 DOMAIN-CONTAINING PROTEIN-RELATED"/>
    <property type="match status" value="1"/>
</dbReference>